<feature type="region of interest" description="Disordered" evidence="6">
    <location>
        <begin position="239"/>
        <end position="282"/>
    </location>
</feature>
<accession>A0A671PRD0</accession>
<evidence type="ECO:0000313" key="8">
    <source>
        <dbReference type="Proteomes" id="UP000472260"/>
    </source>
</evidence>
<evidence type="ECO:0000256" key="2">
    <source>
        <dbReference type="ARBA" id="ARBA00022490"/>
    </source>
</evidence>
<evidence type="ECO:0000256" key="6">
    <source>
        <dbReference type="SAM" id="MobiDB-lite"/>
    </source>
</evidence>
<feature type="coiled-coil region" evidence="5">
    <location>
        <begin position="47"/>
        <end position="95"/>
    </location>
</feature>
<protein>
    <submittedName>
        <fullName evidence="7">Uncharacterized protein</fullName>
    </submittedName>
</protein>
<evidence type="ECO:0000256" key="5">
    <source>
        <dbReference type="SAM" id="Coils"/>
    </source>
</evidence>
<keyword evidence="5" id="KW-0175">Coiled coil</keyword>
<keyword evidence="8" id="KW-1185">Reference proteome</keyword>
<feature type="coiled-coil region" evidence="5">
    <location>
        <begin position="124"/>
        <end position="151"/>
    </location>
</feature>
<keyword evidence="2" id="KW-0963">Cytoplasm</keyword>
<evidence type="ECO:0000313" key="7">
    <source>
        <dbReference type="Ensembl" id="ENSSANP00000061699.1"/>
    </source>
</evidence>
<dbReference type="PANTHER" id="PTHR20544">
    <property type="entry name" value="CENTROSOMAL PROTEIN CEP135"/>
    <property type="match status" value="1"/>
</dbReference>
<organism evidence="7 8">
    <name type="scientific">Sinocyclocheilus anshuiensis</name>
    <dbReference type="NCBI Taxonomy" id="1608454"/>
    <lineage>
        <taxon>Eukaryota</taxon>
        <taxon>Metazoa</taxon>
        <taxon>Chordata</taxon>
        <taxon>Craniata</taxon>
        <taxon>Vertebrata</taxon>
        <taxon>Euteleostomi</taxon>
        <taxon>Actinopterygii</taxon>
        <taxon>Neopterygii</taxon>
        <taxon>Teleostei</taxon>
        <taxon>Ostariophysi</taxon>
        <taxon>Cypriniformes</taxon>
        <taxon>Cyprinidae</taxon>
        <taxon>Cyprininae</taxon>
        <taxon>Sinocyclocheilus</taxon>
    </lineage>
</organism>
<dbReference type="Ensembl" id="ENSSANT00000065620.1">
    <property type="protein sequence ID" value="ENSSANP00000061699.1"/>
    <property type="gene ID" value="ENSSANG00000030838.1"/>
</dbReference>
<evidence type="ECO:0000256" key="4">
    <source>
        <dbReference type="ARBA" id="ARBA00038123"/>
    </source>
</evidence>
<dbReference type="Proteomes" id="UP000472260">
    <property type="component" value="Unassembled WGS sequence"/>
</dbReference>
<comment type="subcellular location">
    <subcellularLocation>
        <location evidence="1">Cytoplasm</location>
        <location evidence="1">Cytoskeleton</location>
        <location evidence="1">Microtubule organizing center</location>
        <location evidence="1">Centrosome</location>
        <location evidence="1">Centriole</location>
    </subcellularLocation>
</comment>
<keyword evidence="3" id="KW-0206">Cytoskeleton</keyword>
<evidence type="ECO:0000256" key="3">
    <source>
        <dbReference type="ARBA" id="ARBA00023212"/>
    </source>
</evidence>
<reference evidence="7" key="1">
    <citation type="submission" date="2025-08" db="UniProtKB">
        <authorList>
            <consortium name="Ensembl"/>
        </authorList>
    </citation>
    <scope>IDENTIFICATION</scope>
</reference>
<name>A0A671PRD0_9TELE</name>
<feature type="coiled-coil region" evidence="5">
    <location>
        <begin position="195"/>
        <end position="222"/>
    </location>
</feature>
<feature type="compositionally biased region" description="Basic and acidic residues" evidence="6">
    <location>
        <begin position="271"/>
        <end position="282"/>
    </location>
</feature>
<sequence length="282" mass="32613">MLERFRTVHTESEDRELKLQQAEGLNNSIRLELLSSDTERRHLRERVSLQDREIQEHLNALQAYEAQVSSLARAMSRLEEEVQAARAEKASVLADLASVRELCVKLDSSKELTARQLTAKSMELERVTGELEDVRSEAELLKKQLTSERLTVRNLETLLSTNRQKEFQTHLSQYKLVKTIFLPFLPRSQNVFICRAGHTREVSQLRRKVSQLQTEMDVLKRQLTTERFERERAVQEMRRQGLSFSSLRSSSPLSTSLSPRPTSPESSILRTLEHSVDKMPEK</sequence>
<dbReference type="GO" id="GO:0005814">
    <property type="term" value="C:centriole"/>
    <property type="evidence" value="ECO:0007669"/>
    <property type="project" value="UniProtKB-SubCell"/>
</dbReference>
<dbReference type="PANTHER" id="PTHR20544:SF1">
    <property type="entry name" value="CENTROSOMAL PROTEIN 135KDA"/>
    <property type="match status" value="1"/>
</dbReference>
<evidence type="ECO:0000256" key="1">
    <source>
        <dbReference type="ARBA" id="ARBA00004114"/>
    </source>
</evidence>
<comment type="similarity">
    <text evidence="4">Belongs to the CEP135/TSGA10 family.</text>
</comment>
<proteinExistence type="inferred from homology"/>
<reference evidence="7" key="2">
    <citation type="submission" date="2025-09" db="UniProtKB">
        <authorList>
            <consortium name="Ensembl"/>
        </authorList>
    </citation>
    <scope>IDENTIFICATION</scope>
</reference>
<dbReference type="AlphaFoldDB" id="A0A671PRD0"/>
<feature type="compositionally biased region" description="Low complexity" evidence="6">
    <location>
        <begin position="242"/>
        <end position="267"/>
    </location>
</feature>
<dbReference type="InterPro" id="IPR051877">
    <property type="entry name" value="Centriole_BasalBody_StrucProt"/>
</dbReference>